<dbReference type="EMBL" id="CM018209">
    <property type="protein sequence ID" value="KAB2068659.1"/>
    <property type="molecule type" value="Genomic_DNA"/>
</dbReference>
<dbReference type="Proteomes" id="UP000327439">
    <property type="component" value="Chromosome A08"/>
</dbReference>
<accession>A0A5J5UPK7</accession>
<gene>
    <name evidence="1" type="ORF">ES319_A08G046700v1</name>
</gene>
<protein>
    <submittedName>
        <fullName evidence="1">Uncharacterized protein</fullName>
    </submittedName>
</protein>
<evidence type="ECO:0000313" key="2">
    <source>
        <dbReference type="Proteomes" id="UP000327439"/>
    </source>
</evidence>
<sequence length="81" mass="8882">MGRTGRANYPFKIFILKKNNLIKGFKKGKKKVPSFSVRASLACPKGCRSTNATFGGQRCREIGLSTPIQGCFLVVESRKSA</sequence>
<proteinExistence type="predicted"/>
<organism evidence="1 2">
    <name type="scientific">Gossypium barbadense</name>
    <name type="common">Sea Island cotton</name>
    <name type="synonym">Hibiscus barbadensis</name>
    <dbReference type="NCBI Taxonomy" id="3634"/>
    <lineage>
        <taxon>Eukaryota</taxon>
        <taxon>Viridiplantae</taxon>
        <taxon>Streptophyta</taxon>
        <taxon>Embryophyta</taxon>
        <taxon>Tracheophyta</taxon>
        <taxon>Spermatophyta</taxon>
        <taxon>Magnoliopsida</taxon>
        <taxon>eudicotyledons</taxon>
        <taxon>Gunneridae</taxon>
        <taxon>Pentapetalae</taxon>
        <taxon>rosids</taxon>
        <taxon>malvids</taxon>
        <taxon>Malvales</taxon>
        <taxon>Malvaceae</taxon>
        <taxon>Malvoideae</taxon>
        <taxon>Gossypium</taxon>
    </lineage>
</organism>
<dbReference type="AlphaFoldDB" id="A0A5J5UPK7"/>
<evidence type="ECO:0000313" key="1">
    <source>
        <dbReference type="EMBL" id="KAB2068659.1"/>
    </source>
</evidence>
<keyword evidence="2" id="KW-1185">Reference proteome</keyword>
<reference evidence="2" key="1">
    <citation type="journal article" date="2020" name="Nat. Genet.">
        <title>Genomic diversifications of five Gossypium allopolyploid species and their impact on cotton improvement.</title>
        <authorList>
            <person name="Chen Z.J."/>
            <person name="Sreedasyam A."/>
            <person name="Ando A."/>
            <person name="Song Q."/>
            <person name="De Santiago L.M."/>
            <person name="Hulse-Kemp A.M."/>
            <person name="Ding M."/>
            <person name="Ye W."/>
            <person name="Kirkbride R.C."/>
            <person name="Jenkins J."/>
            <person name="Plott C."/>
            <person name="Lovell J."/>
            <person name="Lin Y.M."/>
            <person name="Vaughn R."/>
            <person name="Liu B."/>
            <person name="Simpson S."/>
            <person name="Scheffler B.E."/>
            <person name="Wen L."/>
            <person name="Saski C.A."/>
            <person name="Grover C.E."/>
            <person name="Hu G."/>
            <person name="Conover J.L."/>
            <person name="Carlson J.W."/>
            <person name="Shu S."/>
            <person name="Boston L.B."/>
            <person name="Williams M."/>
            <person name="Peterson D.G."/>
            <person name="McGee K."/>
            <person name="Jones D.C."/>
            <person name="Wendel J.F."/>
            <person name="Stelly D.M."/>
            <person name="Grimwood J."/>
            <person name="Schmutz J."/>
        </authorList>
    </citation>
    <scope>NUCLEOTIDE SEQUENCE [LARGE SCALE GENOMIC DNA]</scope>
    <source>
        <strain evidence="2">cv. 3-79</strain>
    </source>
</reference>
<name>A0A5J5UPK7_GOSBA</name>